<feature type="region of interest" description="Disordered" evidence="8">
    <location>
        <begin position="444"/>
        <end position="479"/>
    </location>
</feature>
<comment type="similarity">
    <text evidence="2">Belongs to the rad17/RAD24 family.</text>
</comment>
<proteinExistence type="inferred from homology"/>
<organism evidence="9 10">
    <name type="scientific">Caenorhabditis auriculariae</name>
    <dbReference type="NCBI Taxonomy" id="2777116"/>
    <lineage>
        <taxon>Eukaryota</taxon>
        <taxon>Metazoa</taxon>
        <taxon>Ecdysozoa</taxon>
        <taxon>Nematoda</taxon>
        <taxon>Chromadorea</taxon>
        <taxon>Rhabditida</taxon>
        <taxon>Rhabditina</taxon>
        <taxon>Rhabditomorpha</taxon>
        <taxon>Rhabditoidea</taxon>
        <taxon>Rhabditidae</taxon>
        <taxon>Peloderinae</taxon>
        <taxon>Caenorhabditis</taxon>
    </lineage>
</organism>
<sequence length="479" mass="55025">MKISEPPSTLYADRLAPRSSTELAVHAKKLTELRNYLLSTCFHRKLGSVLLLTGNSGTGKSTALTILCRELRIEVLQFEQEITYEFEDVQTCSTSGVISLYRFLRNSSKSFQKRRSRLLLIESLPEDVYKNVTHVRDELSSIFCSSSIPIVFCLSEIDSCWDISYRKLFSSTYILENNINSIHFNPVAPTYMKKALQRAERILNREQADGLLNNLIESANGDIRNAVNMLQMASTTTSKGVDGCMYRTNRDEMLHMLGRILHAKRLPTEKNQSSDSRPPLERDVNEVVDMSNVTTSTLLSYLHEHELSFCDNLKSVRRVFDDLSLCDALGARWEVRGRLPIECFSQFVARSIMYHNFRTEKKCRMFALTRPKNMDLVKEVEVFQKELLKDSVIGDSQMATVSVPFTRVIRKDAQPLPLQYLARNFSHSWTQGFDEWTKTSNLKSRSQNKFKKKQISTESEDEENVVIEDSDDCDSFDEM</sequence>
<dbReference type="GO" id="GO:0033314">
    <property type="term" value="P:mitotic DNA replication checkpoint signaling"/>
    <property type="evidence" value="ECO:0007669"/>
    <property type="project" value="TreeGrafter"/>
</dbReference>
<dbReference type="AlphaFoldDB" id="A0A8S1HDC9"/>
<evidence type="ECO:0000256" key="2">
    <source>
        <dbReference type="ARBA" id="ARBA00006168"/>
    </source>
</evidence>
<keyword evidence="10" id="KW-1185">Reference proteome</keyword>
<keyword evidence="6" id="KW-0539">Nucleus</keyword>
<dbReference type="GO" id="GO:0003689">
    <property type="term" value="F:DNA clamp loader activity"/>
    <property type="evidence" value="ECO:0007669"/>
    <property type="project" value="TreeGrafter"/>
</dbReference>
<reference evidence="9" key="1">
    <citation type="submission" date="2020-10" db="EMBL/GenBank/DDBJ databases">
        <authorList>
            <person name="Kikuchi T."/>
        </authorList>
    </citation>
    <scope>NUCLEOTIDE SEQUENCE</scope>
    <source>
        <strain evidence="9">NKZ352</strain>
    </source>
</reference>
<dbReference type="PANTHER" id="PTHR12172">
    <property type="entry name" value="CELL CYCLE CHECKPOINT PROTEIN RAD17"/>
    <property type="match status" value="1"/>
</dbReference>
<accession>A0A8S1HDC9</accession>
<dbReference type="GO" id="GO:0000077">
    <property type="term" value="P:DNA damage checkpoint signaling"/>
    <property type="evidence" value="ECO:0007669"/>
    <property type="project" value="TreeGrafter"/>
</dbReference>
<evidence type="ECO:0000256" key="3">
    <source>
        <dbReference type="ARBA" id="ARBA00022741"/>
    </source>
</evidence>
<protein>
    <recommendedName>
        <fullName evidence="11">AAA+ ATPase domain-containing protein</fullName>
    </recommendedName>
</protein>
<dbReference type="InterPro" id="IPR027417">
    <property type="entry name" value="P-loop_NTPase"/>
</dbReference>
<dbReference type="OrthoDB" id="10265971at2759"/>
<comment type="caution">
    <text evidence="9">The sequence shown here is derived from an EMBL/GenBank/DDBJ whole genome shotgun (WGS) entry which is preliminary data.</text>
</comment>
<dbReference type="InterPro" id="IPR004582">
    <property type="entry name" value="Checkpoint_prot_Rad17_Rad24"/>
</dbReference>
<evidence type="ECO:0000256" key="1">
    <source>
        <dbReference type="ARBA" id="ARBA00004123"/>
    </source>
</evidence>
<keyword evidence="7" id="KW-0131">Cell cycle</keyword>
<keyword evidence="3" id="KW-0547">Nucleotide-binding</keyword>
<evidence type="ECO:0000256" key="4">
    <source>
        <dbReference type="ARBA" id="ARBA00022763"/>
    </source>
</evidence>
<dbReference type="Gene3D" id="3.40.50.300">
    <property type="entry name" value="P-loop containing nucleotide triphosphate hydrolases"/>
    <property type="match status" value="1"/>
</dbReference>
<evidence type="ECO:0000256" key="6">
    <source>
        <dbReference type="ARBA" id="ARBA00023242"/>
    </source>
</evidence>
<evidence type="ECO:0008006" key="11">
    <source>
        <dbReference type="Google" id="ProtNLM"/>
    </source>
</evidence>
<dbReference type="GO" id="GO:0005634">
    <property type="term" value="C:nucleus"/>
    <property type="evidence" value="ECO:0007669"/>
    <property type="project" value="UniProtKB-SubCell"/>
</dbReference>
<dbReference type="Gene3D" id="1.10.8.60">
    <property type="match status" value="1"/>
</dbReference>
<evidence type="ECO:0000256" key="7">
    <source>
        <dbReference type="ARBA" id="ARBA00023306"/>
    </source>
</evidence>
<keyword evidence="4" id="KW-0227">DNA damage</keyword>
<name>A0A8S1HDC9_9PELO</name>
<comment type="subcellular location">
    <subcellularLocation>
        <location evidence="1">Nucleus</location>
    </subcellularLocation>
</comment>
<feature type="compositionally biased region" description="Acidic residues" evidence="8">
    <location>
        <begin position="458"/>
        <end position="479"/>
    </location>
</feature>
<dbReference type="GO" id="GO:0006281">
    <property type="term" value="P:DNA repair"/>
    <property type="evidence" value="ECO:0007669"/>
    <property type="project" value="InterPro"/>
</dbReference>
<evidence type="ECO:0000256" key="8">
    <source>
        <dbReference type="SAM" id="MobiDB-lite"/>
    </source>
</evidence>
<dbReference type="GO" id="GO:0005524">
    <property type="term" value="F:ATP binding"/>
    <property type="evidence" value="ECO:0007669"/>
    <property type="project" value="UniProtKB-KW"/>
</dbReference>
<evidence type="ECO:0000313" key="9">
    <source>
        <dbReference type="EMBL" id="CAD6192461.1"/>
    </source>
</evidence>
<dbReference type="GO" id="GO:0003682">
    <property type="term" value="F:chromatin binding"/>
    <property type="evidence" value="ECO:0007669"/>
    <property type="project" value="TreeGrafter"/>
</dbReference>
<keyword evidence="5" id="KW-0067">ATP-binding</keyword>
<dbReference type="Proteomes" id="UP000835052">
    <property type="component" value="Unassembled WGS sequence"/>
</dbReference>
<evidence type="ECO:0000256" key="5">
    <source>
        <dbReference type="ARBA" id="ARBA00022840"/>
    </source>
</evidence>
<evidence type="ECO:0000313" key="10">
    <source>
        <dbReference type="Proteomes" id="UP000835052"/>
    </source>
</evidence>
<dbReference type="Pfam" id="PF03215">
    <property type="entry name" value="Rad17"/>
    <property type="match status" value="1"/>
</dbReference>
<gene>
    <name evidence="9" type="ORF">CAUJ_LOCUS8380</name>
</gene>
<dbReference type="EMBL" id="CAJGYM010000028">
    <property type="protein sequence ID" value="CAD6192461.1"/>
    <property type="molecule type" value="Genomic_DNA"/>
</dbReference>
<dbReference type="SUPFAM" id="SSF52540">
    <property type="entry name" value="P-loop containing nucleoside triphosphate hydrolases"/>
    <property type="match status" value="1"/>
</dbReference>
<dbReference type="PANTHER" id="PTHR12172:SF0">
    <property type="entry name" value="CELL CYCLE CHECKPOINT PROTEIN RAD17"/>
    <property type="match status" value="1"/>
</dbReference>